<keyword evidence="1" id="KW-0479">Metal-binding</keyword>
<evidence type="ECO:0000259" key="5">
    <source>
        <dbReference type="PROSITE" id="PS50966"/>
    </source>
</evidence>
<feature type="domain" description="SWIM-type" evidence="5">
    <location>
        <begin position="555"/>
        <end position="593"/>
    </location>
</feature>
<dbReference type="Pfam" id="PF10551">
    <property type="entry name" value="MULE"/>
    <property type="match status" value="1"/>
</dbReference>
<protein>
    <recommendedName>
        <fullName evidence="5">SWIM-type domain-containing protein</fullName>
    </recommendedName>
</protein>
<dbReference type="Gramene" id="PVH66290">
    <property type="protein sequence ID" value="PVH66290"/>
    <property type="gene ID" value="PAHAL_1G196400"/>
</dbReference>
<dbReference type="Pfam" id="PF04434">
    <property type="entry name" value="SWIM"/>
    <property type="match status" value="1"/>
</dbReference>
<keyword evidence="2 4" id="KW-0863">Zinc-finger</keyword>
<accession>A0A2T8KVS5</accession>
<organism evidence="6">
    <name type="scientific">Panicum hallii</name>
    <dbReference type="NCBI Taxonomy" id="206008"/>
    <lineage>
        <taxon>Eukaryota</taxon>
        <taxon>Viridiplantae</taxon>
        <taxon>Streptophyta</taxon>
        <taxon>Embryophyta</taxon>
        <taxon>Tracheophyta</taxon>
        <taxon>Spermatophyta</taxon>
        <taxon>Magnoliopsida</taxon>
        <taxon>Liliopsida</taxon>
        <taxon>Poales</taxon>
        <taxon>Poaceae</taxon>
        <taxon>PACMAD clade</taxon>
        <taxon>Panicoideae</taxon>
        <taxon>Panicodae</taxon>
        <taxon>Paniceae</taxon>
        <taxon>Panicinae</taxon>
        <taxon>Panicum</taxon>
        <taxon>Panicum sect. Panicum</taxon>
    </lineage>
</organism>
<dbReference type="EMBL" id="CM008046">
    <property type="protein sequence ID" value="PVH66290.1"/>
    <property type="molecule type" value="Genomic_DNA"/>
</dbReference>
<dbReference type="PANTHER" id="PTHR47718">
    <property type="entry name" value="OS01G0519700 PROTEIN"/>
    <property type="match status" value="1"/>
</dbReference>
<dbReference type="PROSITE" id="PS50966">
    <property type="entry name" value="ZF_SWIM"/>
    <property type="match status" value="1"/>
</dbReference>
<dbReference type="GO" id="GO:0008270">
    <property type="term" value="F:zinc ion binding"/>
    <property type="evidence" value="ECO:0007669"/>
    <property type="project" value="UniProtKB-KW"/>
</dbReference>
<evidence type="ECO:0000256" key="1">
    <source>
        <dbReference type="ARBA" id="ARBA00022723"/>
    </source>
</evidence>
<dbReference type="AlphaFoldDB" id="A0A2T8KVS5"/>
<dbReference type="Pfam" id="PF03101">
    <property type="entry name" value="FAR1"/>
    <property type="match status" value="1"/>
</dbReference>
<gene>
    <name evidence="6" type="ORF">PAHAL_1G196400</name>
</gene>
<dbReference type="Proteomes" id="UP000243499">
    <property type="component" value="Chromosome 1"/>
</dbReference>
<evidence type="ECO:0000313" key="6">
    <source>
        <dbReference type="EMBL" id="PVH66290.1"/>
    </source>
</evidence>
<keyword evidence="3" id="KW-0862">Zinc</keyword>
<proteinExistence type="predicted"/>
<evidence type="ECO:0000256" key="2">
    <source>
        <dbReference type="ARBA" id="ARBA00022771"/>
    </source>
</evidence>
<dbReference type="InterPro" id="IPR007527">
    <property type="entry name" value="Znf_SWIM"/>
</dbReference>
<dbReference type="PANTHER" id="PTHR47718:SF18">
    <property type="entry name" value="PROTEIN FAR1-RELATED SEQUENCE 5-LIKE"/>
    <property type="match status" value="1"/>
</dbReference>
<dbReference type="InterPro" id="IPR018289">
    <property type="entry name" value="MULE_transposase_dom"/>
</dbReference>
<evidence type="ECO:0000256" key="4">
    <source>
        <dbReference type="PROSITE-ProRule" id="PRU00325"/>
    </source>
</evidence>
<dbReference type="SMART" id="SM00575">
    <property type="entry name" value="ZnF_PMZ"/>
    <property type="match status" value="1"/>
</dbReference>
<sequence length="661" mass="76577">MDDASHMPVAAIDDASDVPVAAMDGTSDRLTVTNGLSYVRDVDSSSKPVIGMTFDSIEDVQNFYKDYAHDAGFSIRIGQQRKENEEIIAKYFYCSREGYRKERKTKIVDQAGKKRKPPSVLETRCGCQAHIYVKLGTDKKYRITSMVEHHNHGLVSPNKRHLLRSNRHVNERVKSTLFSCHKASIGTSQAYRLLHVSEGGFQNVGCTLRDLKNYYRDLRSRIKDADAQMFVAQLERKKEVNSAFFYEFEVDAQGRLMRVFWVDPTSRKNYKHFGDVVSLDSTYTTNQYNMIFVPITGVNHHLQSIFVGAAFLSNEKIESYVWLFETFLKAMGGVPPHLIITDEDASMKAAISKILPDTTHRLCMWHIMDKVPEKVSPSLTEDREFWDRLNSCVWGSETPEEFESSWPSFINDFQFTGNEWFSTRYLIRASWIPAYFMDVPLAGVLRTTSRSESANSFFNRFICRKLSLVEFWLRFDTALECQSQEELIADNKSMHSEPTLKTSWAMEKQCSTIYTHEVFAEFQSQLLAARDHCFIQGITDNEEMKSVIVSSRSRKERVVTLDKSTMFWKCSCKFEESYGIPCRHIIQALRTEKKDEIPVIYIMKRWEKRCKREIFFDEEVLPSKMNSKLSLVQRFQMKSIYTFPTMSSPRGDARGSRKARR</sequence>
<dbReference type="InterPro" id="IPR004330">
    <property type="entry name" value="FAR1_DNA_bnd_dom"/>
</dbReference>
<name>A0A2T8KVS5_9POAL</name>
<evidence type="ECO:0000256" key="3">
    <source>
        <dbReference type="ARBA" id="ARBA00022833"/>
    </source>
</evidence>
<dbReference type="InterPro" id="IPR006564">
    <property type="entry name" value="Znf_PMZ"/>
</dbReference>
<reference evidence="6" key="1">
    <citation type="submission" date="2018-04" db="EMBL/GenBank/DDBJ databases">
        <title>WGS assembly of Panicum hallii.</title>
        <authorList>
            <person name="Lovell J."/>
            <person name="Jenkins J."/>
            <person name="Lowry D."/>
            <person name="Mamidi S."/>
            <person name="Sreedasyam A."/>
            <person name="Weng X."/>
            <person name="Barry K."/>
            <person name="Bonette J."/>
            <person name="Campitelli B."/>
            <person name="Daum C."/>
            <person name="Gordon S."/>
            <person name="Gould B."/>
            <person name="Lipzen A."/>
            <person name="Macqueen A."/>
            <person name="Palacio-Mejia J."/>
            <person name="Plott C."/>
            <person name="Shakirov E."/>
            <person name="Shu S."/>
            <person name="Yoshinaga Y."/>
            <person name="Zane M."/>
            <person name="Rokhsar D."/>
            <person name="Grimwood J."/>
            <person name="Schmutz J."/>
            <person name="Juenger T."/>
        </authorList>
    </citation>
    <scope>NUCLEOTIDE SEQUENCE [LARGE SCALE GENOMIC DNA]</scope>
    <source>
        <strain evidence="6">FIL2</strain>
    </source>
</reference>